<feature type="domain" description="S1 motif" evidence="7">
    <location>
        <begin position="84"/>
        <end position="164"/>
    </location>
</feature>
<evidence type="ECO:0000256" key="3">
    <source>
        <dbReference type="ARBA" id="ARBA00022478"/>
    </source>
</evidence>
<evidence type="ECO:0000256" key="4">
    <source>
        <dbReference type="ARBA" id="ARBA00023163"/>
    </source>
</evidence>
<evidence type="ECO:0000259" key="7">
    <source>
        <dbReference type="PROSITE" id="PS50126"/>
    </source>
</evidence>
<keyword evidence="3 6" id="KW-0240">DNA-directed RNA polymerase</keyword>
<dbReference type="GO" id="GO:0005665">
    <property type="term" value="C:RNA polymerase II, core complex"/>
    <property type="evidence" value="ECO:0007669"/>
    <property type="project" value="UniProtKB-ARBA"/>
</dbReference>
<dbReference type="GO" id="GO:0060213">
    <property type="term" value="P:positive regulation of nuclear-transcribed mRNA poly(A) tail shortening"/>
    <property type="evidence" value="ECO:0007669"/>
    <property type="project" value="TreeGrafter"/>
</dbReference>
<gene>
    <name evidence="8" type="ORF">B9G98_02862</name>
</gene>
<comment type="subcellular location">
    <subcellularLocation>
        <location evidence="1 6">Nucleus</location>
    </subcellularLocation>
</comment>
<evidence type="ECO:0000256" key="6">
    <source>
        <dbReference type="RuleBase" id="RU369086"/>
    </source>
</evidence>
<dbReference type="GO" id="GO:0045948">
    <property type="term" value="P:positive regulation of translational initiation"/>
    <property type="evidence" value="ECO:0007669"/>
    <property type="project" value="TreeGrafter"/>
</dbReference>
<evidence type="ECO:0000256" key="5">
    <source>
        <dbReference type="ARBA" id="ARBA00023242"/>
    </source>
</evidence>
<dbReference type="FunFam" id="3.30.1490.120:FF:000001">
    <property type="entry name" value="DNA-directed RNA polymerase II subunit RPB7"/>
    <property type="match status" value="1"/>
</dbReference>
<dbReference type="CDD" id="cd04462">
    <property type="entry name" value="S1_RNAPII_Rpb7"/>
    <property type="match status" value="1"/>
</dbReference>
<dbReference type="GO" id="GO:0000932">
    <property type="term" value="C:P-body"/>
    <property type="evidence" value="ECO:0007669"/>
    <property type="project" value="TreeGrafter"/>
</dbReference>
<protein>
    <recommendedName>
        <fullName evidence="6">DNA-directed RNA polymerase subunit</fullName>
    </recommendedName>
</protein>
<organism evidence="8 9">
    <name type="scientific">Wickerhamiella sorbophila</name>
    <dbReference type="NCBI Taxonomy" id="45607"/>
    <lineage>
        <taxon>Eukaryota</taxon>
        <taxon>Fungi</taxon>
        <taxon>Dikarya</taxon>
        <taxon>Ascomycota</taxon>
        <taxon>Saccharomycotina</taxon>
        <taxon>Dipodascomycetes</taxon>
        <taxon>Dipodascales</taxon>
        <taxon>Trichomonascaceae</taxon>
        <taxon>Wickerhamiella</taxon>
    </lineage>
</organism>
<dbReference type="PROSITE" id="PS50126">
    <property type="entry name" value="S1"/>
    <property type="match status" value="1"/>
</dbReference>
<comment type="similarity">
    <text evidence="2">Belongs to the eukaryotic RPB7/RPC8 RNA polymerase subunit family.</text>
</comment>
<dbReference type="GO" id="GO:0006367">
    <property type="term" value="P:transcription initiation at RNA polymerase II promoter"/>
    <property type="evidence" value="ECO:0007669"/>
    <property type="project" value="TreeGrafter"/>
</dbReference>
<sequence>MFFLKDLSLQLTLHPSYFGAHMHQYLRAKLLQEVEGTITGQYGYIVCVMDGMKIDVGKGMVPSGLGSAVFDVKYRAIVWRPFKGEAVDAIVTNVNKMGVFCDVGPMSIFVSAHLIPSDMTYNPTANPPAFVSDEQSIEKGSKIRVKIVGVRADVGKMFAIGSIKEDYLGLL</sequence>
<dbReference type="InterPro" id="IPR045113">
    <property type="entry name" value="Rpb7-like"/>
</dbReference>
<dbReference type="AlphaFoldDB" id="A0A2T0FJS9"/>
<dbReference type="PANTHER" id="PTHR12709:SF4">
    <property type="entry name" value="DNA-DIRECTED RNA POLYMERASE II SUBUNIT RPB7"/>
    <property type="match status" value="1"/>
</dbReference>
<name>A0A2T0FJS9_9ASCO</name>
<evidence type="ECO:0000256" key="2">
    <source>
        <dbReference type="ARBA" id="ARBA00009307"/>
    </source>
</evidence>
<keyword evidence="9" id="KW-1185">Reference proteome</keyword>
<evidence type="ECO:0000313" key="8">
    <source>
        <dbReference type="EMBL" id="PRT55242.1"/>
    </source>
</evidence>
<dbReference type="PANTHER" id="PTHR12709">
    <property type="entry name" value="DNA-DIRECTED RNA POLYMERASE II, III"/>
    <property type="match status" value="1"/>
</dbReference>
<keyword evidence="4 6" id="KW-0804">Transcription</keyword>
<evidence type="ECO:0000256" key="1">
    <source>
        <dbReference type="ARBA" id="ARBA00004123"/>
    </source>
</evidence>
<dbReference type="GeneID" id="36516610"/>
<dbReference type="EMBL" id="NDIQ01000021">
    <property type="protein sequence ID" value="PRT55242.1"/>
    <property type="molecule type" value="Genomic_DNA"/>
</dbReference>
<dbReference type="InterPro" id="IPR012340">
    <property type="entry name" value="NA-bd_OB-fold"/>
</dbReference>
<dbReference type="OrthoDB" id="1162399at2759"/>
<dbReference type="RefSeq" id="XP_024665187.1">
    <property type="nucleotide sequence ID" value="XM_024809419.1"/>
</dbReference>
<dbReference type="STRING" id="45607.A0A2T0FJS9"/>
<dbReference type="Gene3D" id="2.40.50.140">
    <property type="entry name" value="Nucleic acid-binding proteins"/>
    <property type="match status" value="1"/>
</dbReference>
<dbReference type="SUPFAM" id="SSF88798">
    <property type="entry name" value="N-terminal, heterodimerisation domain of RBP7 (RpoE)"/>
    <property type="match status" value="1"/>
</dbReference>
<dbReference type="InterPro" id="IPR003029">
    <property type="entry name" value="S1_domain"/>
</dbReference>
<dbReference type="GO" id="GO:0031369">
    <property type="term" value="F:translation initiation factor binding"/>
    <property type="evidence" value="ECO:0007669"/>
    <property type="project" value="TreeGrafter"/>
</dbReference>
<dbReference type="FunFam" id="2.40.50.140:FF:000043">
    <property type="entry name" value="DNA-directed RNA polymerase II subunit RPB7"/>
    <property type="match status" value="1"/>
</dbReference>
<dbReference type="CDD" id="cd04329">
    <property type="entry name" value="RNAP_II_Rpb7_N"/>
    <property type="match status" value="1"/>
</dbReference>
<dbReference type="InterPro" id="IPR036898">
    <property type="entry name" value="RNA_pol_Rpb7-like_N_sf"/>
</dbReference>
<dbReference type="GO" id="GO:0003727">
    <property type="term" value="F:single-stranded RNA binding"/>
    <property type="evidence" value="ECO:0007669"/>
    <property type="project" value="TreeGrafter"/>
</dbReference>
<reference evidence="8 9" key="1">
    <citation type="submission" date="2017-04" db="EMBL/GenBank/DDBJ databases">
        <title>Genome sequencing of [Candida] sorbophila.</title>
        <authorList>
            <person name="Ahn J.O."/>
        </authorList>
    </citation>
    <scope>NUCLEOTIDE SEQUENCE [LARGE SCALE GENOMIC DNA]</scope>
    <source>
        <strain evidence="8 9">DS02</strain>
    </source>
</reference>
<comment type="function">
    <text evidence="6">DNA-dependent RNA polymerase which catalyzes the transcription of DNA into RNA using the four ribonucleoside triphosphates as substrates.</text>
</comment>
<dbReference type="GO" id="GO:0003697">
    <property type="term" value="F:single-stranded DNA binding"/>
    <property type="evidence" value="ECO:0007669"/>
    <property type="project" value="TreeGrafter"/>
</dbReference>
<dbReference type="InterPro" id="IPR005576">
    <property type="entry name" value="Rpb7-like_N"/>
</dbReference>
<dbReference type="Proteomes" id="UP000238350">
    <property type="component" value="Unassembled WGS sequence"/>
</dbReference>
<dbReference type="SMART" id="SM00316">
    <property type="entry name" value="S1"/>
    <property type="match status" value="1"/>
</dbReference>
<dbReference type="Pfam" id="PF00575">
    <property type="entry name" value="S1"/>
    <property type="match status" value="1"/>
</dbReference>
<accession>A0A2T0FJS9</accession>
<keyword evidence="5 6" id="KW-0539">Nucleus</keyword>
<evidence type="ECO:0000313" key="9">
    <source>
        <dbReference type="Proteomes" id="UP000238350"/>
    </source>
</evidence>
<comment type="caution">
    <text evidence="8">The sequence shown here is derived from an EMBL/GenBank/DDBJ whole genome shotgun (WGS) entry which is preliminary data.</text>
</comment>
<dbReference type="Pfam" id="PF03876">
    <property type="entry name" value="SHS2_Rpb7-N"/>
    <property type="match status" value="1"/>
</dbReference>
<dbReference type="Gene3D" id="3.30.1490.120">
    <property type="entry name" value="RNA polymerase Rpb7-like, N-terminal domain"/>
    <property type="match status" value="1"/>
</dbReference>
<proteinExistence type="inferred from homology"/>
<dbReference type="SUPFAM" id="SSF50249">
    <property type="entry name" value="Nucleic acid-binding proteins"/>
    <property type="match status" value="1"/>
</dbReference>